<proteinExistence type="predicted"/>
<accession>A0AA36NC41</accession>
<comment type="caution">
    <text evidence="2">The sequence shown here is derived from an EMBL/GenBank/DDBJ whole genome shotgun (WGS) entry which is preliminary data.</text>
</comment>
<evidence type="ECO:0000313" key="2">
    <source>
        <dbReference type="EMBL" id="CAJ1400549.1"/>
    </source>
</evidence>
<feature type="signal peptide" evidence="1">
    <location>
        <begin position="1"/>
        <end position="22"/>
    </location>
</feature>
<feature type="chain" id="PRO_5041208085" evidence="1">
    <location>
        <begin position="23"/>
        <end position="273"/>
    </location>
</feature>
<dbReference type="EMBL" id="CAUJNA010003375">
    <property type="protein sequence ID" value="CAJ1400549.1"/>
    <property type="molecule type" value="Genomic_DNA"/>
</dbReference>
<dbReference type="InterPro" id="IPR014729">
    <property type="entry name" value="Rossmann-like_a/b/a_fold"/>
</dbReference>
<dbReference type="AlphaFoldDB" id="A0AA36NC41"/>
<sequence length="273" mass="30338">SVPLQILSISLWMEFSLAPCSAPEPRNYVLLLFYPMAQRCEQLRLLLRDQGEGLEAFCHVLDYELRFGAQLLEESPNYWAQRLPEGYLRTVPTKSLLRHFAQHSPLMKSARLGAVFGVDNLIGMASWNAPGELLESTDLVLVAREAATVELRSSPQPLLSELRYFQIQERVDVKYEGKELFGQAVGCFENASASKSAASRLVLLPALGPDEGLSSSCLRKALAECLATCRQHGCASEELLTCLLYHGLRSAAALKREAESADERGERVKRLKV</sequence>
<gene>
    <name evidence="2" type="ORF">EVOR1521_LOCUS23865</name>
</gene>
<organism evidence="2 3">
    <name type="scientific">Effrenium voratum</name>
    <dbReference type="NCBI Taxonomy" id="2562239"/>
    <lineage>
        <taxon>Eukaryota</taxon>
        <taxon>Sar</taxon>
        <taxon>Alveolata</taxon>
        <taxon>Dinophyceae</taxon>
        <taxon>Suessiales</taxon>
        <taxon>Symbiodiniaceae</taxon>
        <taxon>Effrenium</taxon>
    </lineage>
</organism>
<name>A0AA36NC41_9DINO</name>
<keyword evidence="3" id="KW-1185">Reference proteome</keyword>
<dbReference type="Gene3D" id="3.40.50.620">
    <property type="entry name" value="HUPs"/>
    <property type="match status" value="1"/>
</dbReference>
<protein>
    <submittedName>
        <fullName evidence="2">Uncharacterized protein</fullName>
    </submittedName>
</protein>
<evidence type="ECO:0000256" key="1">
    <source>
        <dbReference type="SAM" id="SignalP"/>
    </source>
</evidence>
<feature type="non-terminal residue" evidence="2">
    <location>
        <position position="273"/>
    </location>
</feature>
<dbReference type="Proteomes" id="UP001178507">
    <property type="component" value="Unassembled WGS sequence"/>
</dbReference>
<keyword evidence="1" id="KW-0732">Signal</keyword>
<reference evidence="2" key="1">
    <citation type="submission" date="2023-08" db="EMBL/GenBank/DDBJ databases">
        <authorList>
            <person name="Chen Y."/>
            <person name="Shah S."/>
            <person name="Dougan E. K."/>
            <person name="Thang M."/>
            <person name="Chan C."/>
        </authorList>
    </citation>
    <scope>NUCLEOTIDE SEQUENCE</scope>
</reference>
<evidence type="ECO:0000313" key="3">
    <source>
        <dbReference type="Proteomes" id="UP001178507"/>
    </source>
</evidence>